<evidence type="ECO:0000256" key="2">
    <source>
        <dbReference type="ARBA" id="ARBA00006047"/>
    </source>
</evidence>
<evidence type="ECO:0000256" key="3">
    <source>
        <dbReference type="ARBA" id="ARBA00022676"/>
    </source>
</evidence>
<dbReference type="GO" id="GO:0005737">
    <property type="term" value="C:cytoplasm"/>
    <property type="evidence" value="ECO:0007669"/>
    <property type="project" value="TreeGrafter"/>
</dbReference>
<dbReference type="GO" id="GO:0008184">
    <property type="term" value="F:glycogen phosphorylase activity"/>
    <property type="evidence" value="ECO:0007669"/>
    <property type="project" value="InterPro"/>
</dbReference>
<keyword evidence="9" id="KW-1185">Reference proteome</keyword>
<protein>
    <recommendedName>
        <fullName evidence="7">Alpha-1,4 glucan phosphorylase</fullName>
        <ecNumber evidence="7">2.4.1.1</ecNumber>
    </recommendedName>
</protein>
<dbReference type="PANTHER" id="PTHR11468">
    <property type="entry name" value="GLYCOGEN PHOSPHORYLASE"/>
    <property type="match status" value="1"/>
</dbReference>
<dbReference type="PANTHER" id="PTHR11468:SF3">
    <property type="entry name" value="GLYCOGEN PHOSPHORYLASE, LIVER FORM"/>
    <property type="match status" value="1"/>
</dbReference>
<evidence type="ECO:0000256" key="5">
    <source>
        <dbReference type="ARBA" id="ARBA00022898"/>
    </source>
</evidence>
<comment type="function">
    <text evidence="7">Allosteric enzyme that catalyzes the rate-limiting step in glycogen catabolism, the phosphorolytic cleavage of glycogen to produce glucose-1-phosphate, and plays a central role in maintaining cellular and organismal glucose homeostasis.</text>
</comment>
<comment type="catalytic activity">
    <reaction evidence="7">
        <text>[(1-&gt;4)-alpha-D-glucosyl](n) + phosphate = [(1-&gt;4)-alpha-D-glucosyl](n-1) + alpha-D-glucose 1-phosphate</text>
        <dbReference type="Rhea" id="RHEA:41732"/>
        <dbReference type="Rhea" id="RHEA-COMP:9584"/>
        <dbReference type="Rhea" id="RHEA-COMP:9586"/>
        <dbReference type="ChEBI" id="CHEBI:15444"/>
        <dbReference type="ChEBI" id="CHEBI:43474"/>
        <dbReference type="ChEBI" id="CHEBI:58601"/>
        <dbReference type="EC" id="2.4.1.1"/>
    </reaction>
</comment>
<dbReference type="FunFam" id="3.40.50.2000:FF:000153">
    <property type="entry name" value="Alpha-1,4 glucan phosphorylase"/>
    <property type="match status" value="1"/>
</dbReference>
<sequence length="189" mass="22606">MERWIATQRSYFDNDVKRVYYLSLEFLMGRALGNNLINLDFLDECHKALHELGYELEEICEKEWDAGLGNGGLGRLAACFLDSMATLELPTYGYGMRYEYGIFFQSILNGYQVELPDNWLRYGNPWEFERPEHLYPVMFYGHVREKKKRRERILMREIILRLWRKNKEARQFQKSFTLSTKSIRGRSYG</sequence>
<keyword evidence="4 7" id="KW-0808">Transferase</keyword>
<gene>
    <name evidence="8" type="primary">glgP</name>
    <name evidence="8" type="ORF">KSMBR1_3953</name>
</gene>
<evidence type="ECO:0000256" key="7">
    <source>
        <dbReference type="RuleBase" id="RU000587"/>
    </source>
</evidence>
<dbReference type="InterPro" id="IPR000811">
    <property type="entry name" value="Glyco_trans_35"/>
</dbReference>
<accession>A0A2C9CLB7</accession>
<dbReference type="KEGG" id="kst:KSMBR1_3953"/>
<dbReference type="Proteomes" id="UP000221734">
    <property type="component" value="Chromosome Kuenenia_stuttgartiensis_MBR1"/>
</dbReference>
<dbReference type="GO" id="GO:0030170">
    <property type="term" value="F:pyridoxal phosphate binding"/>
    <property type="evidence" value="ECO:0007669"/>
    <property type="project" value="TreeGrafter"/>
</dbReference>
<dbReference type="Pfam" id="PF00343">
    <property type="entry name" value="Phosphorylase"/>
    <property type="match status" value="1"/>
</dbReference>
<dbReference type="AlphaFoldDB" id="A0A2C9CLB7"/>
<keyword evidence="5 7" id="KW-0663">Pyridoxal phosphate</keyword>
<keyword evidence="3 7" id="KW-0328">Glycosyltransferase</keyword>
<evidence type="ECO:0000256" key="6">
    <source>
        <dbReference type="ARBA" id="ARBA00023277"/>
    </source>
</evidence>
<dbReference type="GO" id="GO:0005980">
    <property type="term" value="P:glycogen catabolic process"/>
    <property type="evidence" value="ECO:0007669"/>
    <property type="project" value="TreeGrafter"/>
</dbReference>
<dbReference type="SUPFAM" id="SSF53756">
    <property type="entry name" value="UDP-Glycosyltransferase/glycogen phosphorylase"/>
    <property type="match status" value="1"/>
</dbReference>
<evidence type="ECO:0000313" key="9">
    <source>
        <dbReference type="Proteomes" id="UP000221734"/>
    </source>
</evidence>
<comment type="cofactor">
    <cofactor evidence="1 7">
        <name>pyridoxal 5'-phosphate</name>
        <dbReference type="ChEBI" id="CHEBI:597326"/>
    </cofactor>
</comment>
<reference evidence="9" key="1">
    <citation type="submission" date="2017-10" db="EMBL/GenBank/DDBJ databases">
        <authorList>
            <person name="Frank J."/>
        </authorList>
    </citation>
    <scope>NUCLEOTIDE SEQUENCE [LARGE SCALE GENOMIC DNA]</scope>
</reference>
<dbReference type="EMBL" id="LT934425">
    <property type="protein sequence ID" value="SOH06425.1"/>
    <property type="molecule type" value="Genomic_DNA"/>
</dbReference>
<dbReference type="Gene3D" id="3.40.50.2000">
    <property type="entry name" value="Glycogen Phosphorylase B"/>
    <property type="match status" value="1"/>
</dbReference>
<name>A0A2C9CLB7_KUEST</name>
<comment type="similarity">
    <text evidence="2 7">Belongs to the glycogen phosphorylase family.</text>
</comment>
<evidence type="ECO:0000256" key="4">
    <source>
        <dbReference type="ARBA" id="ARBA00022679"/>
    </source>
</evidence>
<proteinExistence type="inferred from homology"/>
<organism evidence="8 9">
    <name type="scientific">Kuenenia stuttgartiensis</name>
    <dbReference type="NCBI Taxonomy" id="174633"/>
    <lineage>
        <taxon>Bacteria</taxon>
        <taxon>Pseudomonadati</taxon>
        <taxon>Planctomycetota</taxon>
        <taxon>Candidatus Brocadiia</taxon>
        <taxon>Candidatus Brocadiales</taxon>
        <taxon>Candidatus Brocadiaceae</taxon>
        <taxon>Candidatus Kuenenia</taxon>
    </lineage>
</organism>
<evidence type="ECO:0000313" key="8">
    <source>
        <dbReference type="EMBL" id="SOH06425.1"/>
    </source>
</evidence>
<evidence type="ECO:0000256" key="1">
    <source>
        <dbReference type="ARBA" id="ARBA00001933"/>
    </source>
</evidence>
<dbReference type="EC" id="2.4.1.1" evidence="7"/>
<keyword evidence="6 7" id="KW-0119">Carbohydrate metabolism</keyword>